<evidence type="ECO:0000313" key="2">
    <source>
        <dbReference type="Proteomes" id="UP001243212"/>
    </source>
</evidence>
<name>A0ABT9NDN0_9ACTO</name>
<keyword evidence="2" id="KW-1185">Reference proteome</keyword>
<comment type="caution">
    <text evidence="1">The sequence shown here is derived from an EMBL/GenBank/DDBJ whole genome shotgun (WGS) entry which is preliminary data.</text>
</comment>
<dbReference type="InterPro" id="IPR027417">
    <property type="entry name" value="P-loop_NTPase"/>
</dbReference>
<reference evidence="1 2" key="1">
    <citation type="submission" date="2023-07" db="EMBL/GenBank/DDBJ databases">
        <title>Sequencing the genomes of 1000 actinobacteria strains.</title>
        <authorList>
            <person name="Klenk H.-P."/>
        </authorList>
    </citation>
    <scope>NUCLEOTIDE SEQUENCE [LARGE SCALE GENOMIC DNA]</scope>
    <source>
        <strain evidence="1 2">DSM 17163</strain>
    </source>
</reference>
<dbReference type="EMBL" id="JAUSQX010000001">
    <property type="protein sequence ID" value="MDP9805439.1"/>
    <property type="molecule type" value="Genomic_DNA"/>
</dbReference>
<protein>
    <submittedName>
        <fullName evidence="1">Shikimate kinase</fullName>
        <ecNumber evidence="1">2.7.1.71</ecNumber>
    </submittedName>
</protein>
<dbReference type="EC" id="2.7.1.71" evidence="1"/>
<evidence type="ECO:0000313" key="1">
    <source>
        <dbReference type="EMBL" id="MDP9805439.1"/>
    </source>
</evidence>
<dbReference type="SUPFAM" id="SSF52540">
    <property type="entry name" value="P-loop containing nucleoside triphosphate hydrolases"/>
    <property type="match status" value="1"/>
</dbReference>
<dbReference type="RefSeq" id="WP_307681724.1">
    <property type="nucleotide sequence ID" value="NZ_JAUSQX010000001.1"/>
</dbReference>
<organism evidence="1 2">
    <name type="scientific">Trueperella bonasi</name>
    <dbReference type="NCBI Taxonomy" id="312286"/>
    <lineage>
        <taxon>Bacteria</taxon>
        <taxon>Bacillati</taxon>
        <taxon>Actinomycetota</taxon>
        <taxon>Actinomycetes</taxon>
        <taxon>Actinomycetales</taxon>
        <taxon>Actinomycetaceae</taxon>
        <taxon>Trueperella</taxon>
    </lineage>
</organism>
<dbReference type="GO" id="GO:0004765">
    <property type="term" value="F:shikimate kinase activity"/>
    <property type="evidence" value="ECO:0007669"/>
    <property type="project" value="UniProtKB-EC"/>
</dbReference>
<proteinExistence type="predicted"/>
<dbReference type="Gene3D" id="3.40.50.300">
    <property type="entry name" value="P-loop containing nucleotide triphosphate hydrolases"/>
    <property type="match status" value="1"/>
</dbReference>
<dbReference type="Proteomes" id="UP001243212">
    <property type="component" value="Unassembled WGS sequence"/>
</dbReference>
<accession>A0ABT9NDN0</accession>
<keyword evidence="1" id="KW-0418">Kinase</keyword>
<gene>
    <name evidence="1" type="ORF">J2S70_000021</name>
</gene>
<sequence length="184" mass="20128">MTAIILIGAPGTGKSAIVAELAQRGWNAADVDSVIAARHGMSLNDFYVLIDQNVRNDSIRAELHAFFDDIESEPEHLWALAIPSDGLGVALDDDFADIRERLKRLPDAAIVNLSADLSTLVTRNGLIGPRSATMVMPRKEFRLMLADRKPVYDEVATHEYDTTNKSVSESAEAIISLVLPDISR</sequence>
<keyword evidence="1" id="KW-0808">Transferase</keyword>